<feature type="domain" description="RNA polymerase sigma-70 region 2" evidence="5">
    <location>
        <begin position="32"/>
        <end position="98"/>
    </location>
</feature>
<dbReference type="OrthoDB" id="764619at2"/>
<dbReference type="NCBIfam" id="TIGR02985">
    <property type="entry name" value="Sig70_bacteroi1"/>
    <property type="match status" value="1"/>
</dbReference>
<evidence type="ECO:0000256" key="3">
    <source>
        <dbReference type="ARBA" id="ARBA00023082"/>
    </source>
</evidence>
<dbReference type="InterPro" id="IPR007627">
    <property type="entry name" value="RNA_pol_sigma70_r2"/>
</dbReference>
<dbReference type="InterPro" id="IPR013324">
    <property type="entry name" value="RNA_pol_sigma_r3/r4-like"/>
</dbReference>
<dbReference type="Proteomes" id="UP000321291">
    <property type="component" value="Chromosome"/>
</dbReference>
<dbReference type="InterPro" id="IPR014327">
    <property type="entry name" value="RNA_pol_sigma70_bacteroid"/>
</dbReference>
<protein>
    <submittedName>
        <fullName evidence="7">RNA polymerase sigma-70 factor</fullName>
    </submittedName>
</protein>
<dbReference type="InterPro" id="IPR014284">
    <property type="entry name" value="RNA_pol_sigma-70_dom"/>
</dbReference>
<keyword evidence="8" id="KW-1185">Reference proteome</keyword>
<dbReference type="GO" id="GO:0003677">
    <property type="term" value="F:DNA binding"/>
    <property type="evidence" value="ECO:0007669"/>
    <property type="project" value="InterPro"/>
</dbReference>
<dbReference type="Pfam" id="PF08281">
    <property type="entry name" value="Sigma70_r4_2"/>
    <property type="match status" value="1"/>
</dbReference>
<dbReference type="Gene3D" id="1.10.1740.10">
    <property type="match status" value="1"/>
</dbReference>
<evidence type="ECO:0000259" key="6">
    <source>
        <dbReference type="Pfam" id="PF08281"/>
    </source>
</evidence>
<dbReference type="GO" id="GO:0016987">
    <property type="term" value="F:sigma factor activity"/>
    <property type="evidence" value="ECO:0007669"/>
    <property type="project" value="UniProtKB-KW"/>
</dbReference>
<evidence type="ECO:0000259" key="5">
    <source>
        <dbReference type="Pfam" id="PF04542"/>
    </source>
</evidence>
<dbReference type="EMBL" id="CP042434">
    <property type="protein sequence ID" value="QEC70540.1"/>
    <property type="molecule type" value="Genomic_DNA"/>
</dbReference>
<dbReference type="SUPFAM" id="SSF88946">
    <property type="entry name" value="Sigma2 domain of RNA polymerase sigma factors"/>
    <property type="match status" value="1"/>
</dbReference>
<dbReference type="InterPro" id="IPR013249">
    <property type="entry name" value="RNA_pol_sigma70_r4_t2"/>
</dbReference>
<dbReference type="GO" id="GO:0006352">
    <property type="term" value="P:DNA-templated transcription initiation"/>
    <property type="evidence" value="ECO:0007669"/>
    <property type="project" value="InterPro"/>
</dbReference>
<dbReference type="NCBIfam" id="TIGR02937">
    <property type="entry name" value="sigma70-ECF"/>
    <property type="match status" value="1"/>
</dbReference>
<reference evidence="7 8" key="1">
    <citation type="journal article" date="2017" name="Int. J. Syst. Evol. Microbiol.">
        <title>Arachidicoccus ginsenosidivorans sp. nov., with ginsenoside-converting activity isolated from ginseng cultivating soil.</title>
        <authorList>
            <person name="Siddiqi M.Z."/>
            <person name="Aslam Z."/>
            <person name="Im W.T."/>
        </authorList>
    </citation>
    <scope>NUCLEOTIDE SEQUENCE [LARGE SCALE GENOMIC DNA]</scope>
    <source>
        <strain evidence="7 8">Gsoil 809</strain>
    </source>
</reference>
<keyword evidence="2" id="KW-0805">Transcription regulation</keyword>
<dbReference type="InterPro" id="IPR036388">
    <property type="entry name" value="WH-like_DNA-bd_sf"/>
</dbReference>
<dbReference type="InterPro" id="IPR013325">
    <property type="entry name" value="RNA_pol_sigma_r2"/>
</dbReference>
<gene>
    <name evidence="7" type="ORF">FSB73_01270</name>
</gene>
<evidence type="ECO:0000256" key="4">
    <source>
        <dbReference type="ARBA" id="ARBA00023163"/>
    </source>
</evidence>
<dbReference type="PANTHER" id="PTHR43133:SF46">
    <property type="entry name" value="RNA POLYMERASE SIGMA-70 FACTOR ECF SUBFAMILY"/>
    <property type="match status" value="1"/>
</dbReference>
<dbReference type="Gene3D" id="1.10.10.10">
    <property type="entry name" value="Winged helix-like DNA-binding domain superfamily/Winged helix DNA-binding domain"/>
    <property type="match status" value="1"/>
</dbReference>
<keyword evidence="3" id="KW-0731">Sigma factor</keyword>
<dbReference type="SUPFAM" id="SSF88659">
    <property type="entry name" value="Sigma3 and sigma4 domains of RNA polymerase sigma factors"/>
    <property type="match status" value="1"/>
</dbReference>
<feature type="domain" description="RNA polymerase sigma factor 70 region 4 type 2" evidence="6">
    <location>
        <begin position="129"/>
        <end position="177"/>
    </location>
</feature>
<evidence type="ECO:0000313" key="8">
    <source>
        <dbReference type="Proteomes" id="UP000321291"/>
    </source>
</evidence>
<evidence type="ECO:0000256" key="1">
    <source>
        <dbReference type="ARBA" id="ARBA00010641"/>
    </source>
</evidence>
<dbReference type="InterPro" id="IPR039425">
    <property type="entry name" value="RNA_pol_sigma-70-like"/>
</dbReference>
<keyword evidence="4" id="KW-0804">Transcription</keyword>
<accession>A0A5B8VGE3</accession>
<dbReference type="AlphaFoldDB" id="A0A5B8VGE3"/>
<dbReference type="Pfam" id="PF04542">
    <property type="entry name" value="Sigma70_r2"/>
    <property type="match status" value="1"/>
</dbReference>
<evidence type="ECO:0000256" key="2">
    <source>
        <dbReference type="ARBA" id="ARBA00023015"/>
    </source>
</evidence>
<proteinExistence type="inferred from homology"/>
<dbReference type="PANTHER" id="PTHR43133">
    <property type="entry name" value="RNA POLYMERASE ECF-TYPE SIGMA FACTO"/>
    <property type="match status" value="1"/>
</dbReference>
<name>A0A5B8VGE3_9BACT</name>
<dbReference type="RefSeq" id="WP_146779803.1">
    <property type="nucleotide sequence ID" value="NZ_CP042434.1"/>
</dbReference>
<comment type="similarity">
    <text evidence="1">Belongs to the sigma-70 factor family. ECF subfamily.</text>
</comment>
<sequence>MMMQTMSNFSDLTADNLLLKQAQQDPKVFEQIYRKYFPLLYNIAYKKLGVKPLSEDLVQEIFVALYQKLDTLEISCSLSAYLNKAIRFKIMNEYRSKAVRIHYSKTVFSFALCKTDFSTLEVKELSHKLEKVYERLPKKCRQVFLLSRKEGLSQKAISQKLDISLSTVEKHIGKALKIFKDELQEYHFLIQGLA</sequence>
<evidence type="ECO:0000313" key="7">
    <source>
        <dbReference type="EMBL" id="QEC70540.1"/>
    </source>
</evidence>
<organism evidence="7 8">
    <name type="scientific">Arachidicoccus ginsenosidivorans</name>
    <dbReference type="NCBI Taxonomy" id="496057"/>
    <lineage>
        <taxon>Bacteria</taxon>
        <taxon>Pseudomonadati</taxon>
        <taxon>Bacteroidota</taxon>
        <taxon>Chitinophagia</taxon>
        <taxon>Chitinophagales</taxon>
        <taxon>Chitinophagaceae</taxon>
        <taxon>Arachidicoccus</taxon>
    </lineage>
</organism>
<dbReference type="KEGG" id="agi:FSB73_01270"/>